<name>A0A9W4UD14_9PLEO</name>
<dbReference type="Pfam" id="PF17786">
    <property type="entry name" value="Mannosidase_ig"/>
    <property type="match status" value="1"/>
</dbReference>
<feature type="domain" description="Mannosidase Ig/CBM-like" evidence="12">
    <location>
        <begin position="711"/>
        <end position="809"/>
    </location>
</feature>
<evidence type="ECO:0000256" key="2">
    <source>
        <dbReference type="ARBA" id="ARBA00004740"/>
    </source>
</evidence>
<dbReference type="SUPFAM" id="SSF51445">
    <property type="entry name" value="(Trans)glycosidases"/>
    <property type="match status" value="1"/>
</dbReference>
<dbReference type="GO" id="GO:0000272">
    <property type="term" value="P:polysaccharide catabolic process"/>
    <property type="evidence" value="ECO:0007669"/>
    <property type="project" value="UniProtKB-KW"/>
</dbReference>
<reference evidence="14" key="1">
    <citation type="submission" date="2023-01" db="EMBL/GenBank/DDBJ databases">
        <authorList>
            <person name="Van Ghelder C."/>
            <person name="Rancurel C."/>
        </authorList>
    </citation>
    <scope>NUCLEOTIDE SEQUENCE</scope>
    <source>
        <strain evidence="14">CNCM I-4278</strain>
    </source>
</reference>
<evidence type="ECO:0000259" key="13">
    <source>
        <dbReference type="Pfam" id="PF22666"/>
    </source>
</evidence>
<keyword evidence="5" id="KW-0119">Carbohydrate metabolism</keyword>
<dbReference type="Pfam" id="PF00703">
    <property type="entry name" value="Glyco_hydro_2"/>
    <property type="match status" value="1"/>
</dbReference>
<dbReference type="InterPro" id="IPR008979">
    <property type="entry name" value="Galactose-bd-like_sf"/>
</dbReference>
<dbReference type="OrthoDB" id="2866996at2759"/>
<evidence type="ECO:0000313" key="14">
    <source>
        <dbReference type="EMBL" id="CAI6332057.1"/>
    </source>
</evidence>
<dbReference type="InterPro" id="IPR050887">
    <property type="entry name" value="Beta-mannosidase_GH2"/>
</dbReference>
<keyword evidence="6" id="KW-0326">Glycosidase</keyword>
<evidence type="ECO:0000256" key="9">
    <source>
        <dbReference type="ARBA" id="ARBA00041069"/>
    </source>
</evidence>
<keyword evidence="4" id="KW-0378">Hydrolase</keyword>
<organism evidence="14 15">
    <name type="scientific">Periconia digitata</name>
    <dbReference type="NCBI Taxonomy" id="1303443"/>
    <lineage>
        <taxon>Eukaryota</taxon>
        <taxon>Fungi</taxon>
        <taxon>Dikarya</taxon>
        <taxon>Ascomycota</taxon>
        <taxon>Pezizomycotina</taxon>
        <taxon>Dothideomycetes</taxon>
        <taxon>Pleosporomycetidae</taxon>
        <taxon>Pleosporales</taxon>
        <taxon>Massarineae</taxon>
        <taxon>Periconiaceae</taxon>
        <taxon>Periconia</taxon>
    </lineage>
</organism>
<evidence type="ECO:0000259" key="12">
    <source>
        <dbReference type="Pfam" id="PF17786"/>
    </source>
</evidence>
<dbReference type="Gene3D" id="2.60.120.260">
    <property type="entry name" value="Galactose-binding domain-like"/>
    <property type="match status" value="1"/>
</dbReference>
<dbReference type="PANTHER" id="PTHR43730">
    <property type="entry name" value="BETA-MANNOSIDASE"/>
    <property type="match status" value="1"/>
</dbReference>
<comment type="catalytic activity">
    <reaction evidence="1">
        <text>Hydrolysis of terminal, non-reducing beta-D-mannose residues in beta-D-mannosides.</text>
        <dbReference type="EC" id="3.2.1.25"/>
    </reaction>
</comment>
<gene>
    <name evidence="14" type="ORF">PDIGIT_LOCUS5086</name>
</gene>
<sequence length="884" mass="101550">MSAPFDSRFLSSGWTFKQGHRGSDSKYRSAQNVPTEVHLDLFSNREIPDPFNDLNELSSRWIADEAWTYRTSFNVDSYHETSNARTVLVFQGLDTFATVWLNETMILQSNNMFVEHRVDISEQVKQAGTNNNFILEIEFESARQKGLELIKEHSEHHFIVHQTEVGRGPVRKGQYHWGWDWGPILLGCGPWKPIRLENFEARIDDVWVEYELLDNLTQVAGEIFVKIEGQGKVIADLAPAESSEVLFQCRDFERISDGVFSAKFSLENVHLWWPRNYGQPFLYNAHVGLKSSEFPDEPGTIPLHQVSKSIGFRKVELVQEADNNGTSFYFRINDVDIFSGGSCWIPADSFLSRVTTGDYRAWIQKAAEGNQAMVRVWGGGIYESDAFYDAADELGVLIWQDFAFACASYPTFQSYLDSVATEARQNVRRLRNHPSLVIWAGNNEDYQIVERYNLDYDREDKDPQSWLKTDFPARYIYEHLLPQIVQEESKGVPYHPSSPFGNGTSTTLKVDPTVGDVHQWNVWHGTMEPYHRLPSMGGRFVSEFGMEAYPHIETLKKCITDDKNRYPGSMAMDFRNKAIGHERRLISYVAENFRIRYDLENFTHLTQLVQADALTWAYKSWRREWGVPGDRKNGGALVWQLNDCWPTMSWAVMDYFKIPKPGYYAIKRELRPITVNVQRKVNEWTVRPADALWHRDTSHIDMRKIWGEVEFDCWVASSQTKRIQGSVAVRYISVKSGEDVLESSSHEVEISENGTTEVIRGKRIAVMSEKDRDTPFQPSLADPFIIYATLKIDGVQVCCDVSWPDPVKYLSFPNRGVKVRYSDGENKAFVTAERPVKGFVFSEKTGMTLSDNGFDIVPGDTREVSATLQEGKIQDLKWRYVEMG</sequence>
<dbReference type="Pfam" id="PF22666">
    <property type="entry name" value="Glyco_hydro_2_N2"/>
    <property type="match status" value="1"/>
</dbReference>
<dbReference type="Gene3D" id="2.60.40.10">
    <property type="entry name" value="Immunoglobulins"/>
    <property type="match status" value="2"/>
</dbReference>
<evidence type="ECO:0000256" key="3">
    <source>
        <dbReference type="ARBA" id="ARBA00012754"/>
    </source>
</evidence>
<evidence type="ECO:0000313" key="15">
    <source>
        <dbReference type="Proteomes" id="UP001152607"/>
    </source>
</evidence>
<dbReference type="InterPro" id="IPR041447">
    <property type="entry name" value="Mannosidase_ig"/>
</dbReference>
<comment type="caution">
    <text evidence="14">The sequence shown here is derived from an EMBL/GenBank/DDBJ whole genome shotgun (WGS) entry which is preliminary data.</text>
</comment>
<evidence type="ECO:0000256" key="4">
    <source>
        <dbReference type="ARBA" id="ARBA00022801"/>
    </source>
</evidence>
<dbReference type="FunFam" id="2.60.120.260:FF:000118">
    <property type="entry name" value="Beta-mannosidase B"/>
    <property type="match status" value="1"/>
</dbReference>
<dbReference type="Proteomes" id="UP001152607">
    <property type="component" value="Unassembled WGS sequence"/>
</dbReference>
<keyword evidence="7" id="KW-0624">Polysaccharide degradation</keyword>
<dbReference type="GO" id="GO:0004567">
    <property type="term" value="F:beta-mannosidase activity"/>
    <property type="evidence" value="ECO:0007669"/>
    <property type="project" value="UniProtKB-EC"/>
</dbReference>
<dbReference type="AlphaFoldDB" id="A0A9W4UD14"/>
<dbReference type="SUPFAM" id="SSF49303">
    <property type="entry name" value="beta-Galactosidase/glucuronidase domain"/>
    <property type="match status" value="2"/>
</dbReference>
<dbReference type="GO" id="GO:0006516">
    <property type="term" value="P:glycoprotein catabolic process"/>
    <property type="evidence" value="ECO:0007669"/>
    <property type="project" value="TreeGrafter"/>
</dbReference>
<dbReference type="EMBL" id="CAOQHR010000003">
    <property type="protein sequence ID" value="CAI6332057.1"/>
    <property type="molecule type" value="Genomic_DNA"/>
</dbReference>
<feature type="domain" description="Beta-mannosidase-like galactose-binding" evidence="13">
    <location>
        <begin position="14"/>
        <end position="192"/>
    </location>
</feature>
<dbReference type="PANTHER" id="PTHR43730:SF1">
    <property type="entry name" value="BETA-MANNOSIDASE"/>
    <property type="match status" value="1"/>
</dbReference>
<proteinExistence type="inferred from homology"/>
<dbReference type="InterPro" id="IPR006102">
    <property type="entry name" value="Ig-like_GH2"/>
</dbReference>
<comment type="pathway">
    <text evidence="2">Glycan metabolism; N-glycan degradation.</text>
</comment>
<protein>
    <recommendedName>
        <fullName evidence="9">Beta-mannosidase B</fullName>
        <ecNumber evidence="3">3.2.1.25</ecNumber>
    </recommendedName>
    <alternativeName>
        <fullName evidence="10">Mannanase B</fullName>
    </alternativeName>
</protein>
<evidence type="ECO:0000256" key="7">
    <source>
        <dbReference type="ARBA" id="ARBA00023326"/>
    </source>
</evidence>
<dbReference type="InterPro" id="IPR017853">
    <property type="entry name" value="GH"/>
</dbReference>
<dbReference type="InterPro" id="IPR036156">
    <property type="entry name" value="Beta-gal/glucu_dom_sf"/>
</dbReference>
<dbReference type="InterPro" id="IPR013783">
    <property type="entry name" value="Ig-like_fold"/>
</dbReference>
<accession>A0A9W4UD14</accession>
<evidence type="ECO:0000256" key="5">
    <source>
        <dbReference type="ARBA" id="ARBA00023277"/>
    </source>
</evidence>
<comment type="similarity">
    <text evidence="8">Belongs to the glycosyl hydrolase 2 family. Beta-mannosidase B subfamily.</text>
</comment>
<dbReference type="SUPFAM" id="SSF49785">
    <property type="entry name" value="Galactose-binding domain-like"/>
    <property type="match status" value="1"/>
</dbReference>
<dbReference type="InterPro" id="IPR054593">
    <property type="entry name" value="Beta-mannosidase-like_N2"/>
</dbReference>
<evidence type="ECO:0000259" key="11">
    <source>
        <dbReference type="Pfam" id="PF00703"/>
    </source>
</evidence>
<evidence type="ECO:0000256" key="6">
    <source>
        <dbReference type="ARBA" id="ARBA00023295"/>
    </source>
</evidence>
<dbReference type="FunFam" id="3.20.20.80:FF:000050">
    <property type="entry name" value="Beta-mannosidase B"/>
    <property type="match status" value="1"/>
</dbReference>
<evidence type="ECO:0000256" key="8">
    <source>
        <dbReference type="ARBA" id="ARBA00038429"/>
    </source>
</evidence>
<dbReference type="Gene3D" id="3.20.20.80">
    <property type="entry name" value="Glycosidases"/>
    <property type="match status" value="1"/>
</dbReference>
<keyword evidence="15" id="KW-1185">Reference proteome</keyword>
<dbReference type="EC" id="3.2.1.25" evidence="3"/>
<evidence type="ECO:0000256" key="10">
    <source>
        <dbReference type="ARBA" id="ARBA00041614"/>
    </source>
</evidence>
<evidence type="ECO:0000256" key="1">
    <source>
        <dbReference type="ARBA" id="ARBA00000829"/>
    </source>
</evidence>
<feature type="domain" description="Glycoside hydrolase family 2 immunoglobulin-like beta-sandwich" evidence="11">
    <location>
        <begin position="201"/>
        <end position="313"/>
    </location>
</feature>